<dbReference type="AlphaFoldDB" id="A0A9Q0MHN9"/>
<dbReference type="GO" id="GO:0005737">
    <property type="term" value="C:cytoplasm"/>
    <property type="evidence" value="ECO:0007669"/>
    <property type="project" value="TreeGrafter"/>
</dbReference>
<evidence type="ECO:0000256" key="6">
    <source>
        <dbReference type="ARBA" id="ARBA00023288"/>
    </source>
</evidence>
<protein>
    <recommendedName>
        <fullName evidence="11">Cyclin-dependent kinase 5 activator</fullName>
    </recommendedName>
</protein>
<feature type="compositionally biased region" description="Polar residues" evidence="8">
    <location>
        <begin position="139"/>
        <end position="164"/>
    </location>
</feature>
<evidence type="ECO:0008006" key="11">
    <source>
        <dbReference type="Google" id="ProtNLM"/>
    </source>
</evidence>
<evidence type="ECO:0000256" key="7">
    <source>
        <dbReference type="ARBA" id="ARBA00046278"/>
    </source>
</evidence>
<evidence type="ECO:0000256" key="3">
    <source>
        <dbReference type="ARBA" id="ARBA00022475"/>
    </source>
</evidence>
<evidence type="ECO:0000313" key="9">
    <source>
        <dbReference type="EMBL" id="KAJ6225679.1"/>
    </source>
</evidence>
<gene>
    <name evidence="9" type="ORF">RDWZM_004224</name>
</gene>
<evidence type="ECO:0000256" key="5">
    <source>
        <dbReference type="ARBA" id="ARBA00023136"/>
    </source>
</evidence>
<evidence type="ECO:0000256" key="4">
    <source>
        <dbReference type="ARBA" id="ARBA00022553"/>
    </source>
</evidence>
<keyword evidence="4" id="KW-0597">Phosphoprotein</keyword>
<dbReference type="GO" id="GO:0012505">
    <property type="term" value="C:endomembrane system"/>
    <property type="evidence" value="ECO:0007669"/>
    <property type="project" value="UniProtKB-SubCell"/>
</dbReference>
<sequence>MGAVLSLQGDRKVVIYSDANIEPSTAFGGKVYNTGNGVTNVHASKSIFGHSSNSKHFKLGQSLFGSHHTYTQHNHPPLNEVTVIPNEATHHNYHTNNNNNNHHHHGLKKSLGFINALHLGRHFGFGKEKKNKHNKHDLTGQQSLNNVKSSKCQNGGKQEIDSSTTMNRIQKSLSCYNLKSGTTTTNIEIVKNINKNMIHESGNENTNFNNNNCSIISNNVNNYNHHQVNLTKNGRKDSGKTNEMIITTKKDDMLNCSRKPILLTTEKFPTVKSDMNNKSPSQSKPIIFLSKSSQVKPNMYNMLQQAYSGTNGQIHLPNSTSLATSVPNNGRKVSNVSLSSNGSSAIDSINPTPVTTQKRTIIQASTSELLRCLGDFLVHRCTKLQNFQPGDAVIWLRTVDRSLLLQGWQDLAFINPANVVFLYMLLRELVHDDIECEQELQAIVLTCLYLSYSYMGNEISYPLKPFLVEQHESRERFWQRAIFIVTSMSTKMLKINSEPSFFTEIFTELKGCQQLFNPVEQQQQTTPTSHSKLSPPPIPSPPKLVPFVPKRSQVTPKAAAASAVVAPSPVPNIAVMAS</sequence>
<dbReference type="InterPro" id="IPR004944">
    <property type="entry name" value="CDK5_activator"/>
</dbReference>
<evidence type="ECO:0000256" key="2">
    <source>
        <dbReference type="ARBA" id="ARBA00010175"/>
    </source>
</evidence>
<comment type="subcellular location">
    <subcellularLocation>
        <location evidence="1">Cell membrane</location>
        <topology evidence="1">Lipid-anchor</topology>
    </subcellularLocation>
    <subcellularLocation>
        <location evidence="7">Endomembrane system</location>
        <topology evidence="7">Lipid-anchor</topology>
        <orientation evidence="7">Cytoplasmic side</orientation>
    </subcellularLocation>
</comment>
<proteinExistence type="inferred from homology"/>
<name>A0A9Q0MHN9_BLOTA</name>
<dbReference type="InterPro" id="IPR036915">
    <property type="entry name" value="Cyclin-like_sf"/>
</dbReference>
<comment type="similarity">
    <text evidence="2">Belongs to the cyclin-dependent kinase 5 activator family.</text>
</comment>
<keyword evidence="6" id="KW-0449">Lipoprotein</keyword>
<organism evidence="9 10">
    <name type="scientific">Blomia tropicalis</name>
    <name type="common">Mite</name>
    <dbReference type="NCBI Taxonomy" id="40697"/>
    <lineage>
        <taxon>Eukaryota</taxon>
        <taxon>Metazoa</taxon>
        <taxon>Ecdysozoa</taxon>
        <taxon>Arthropoda</taxon>
        <taxon>Chelicerata</taxon>
        <taxon>Arachnida</taxon>
        <taxon>Acari</taxon>
        <taxon>Acariformes</taxon>
        <taxon>Sarcoptiformes</taxon>
        <taxon>Astigmata</taxon>
        <taxon>Glycyphagoidea</taxon>
        <taxon>Echimyopodidae</taxon>
        <taxon>Blomia</taxon>
    </lineage>
</organism>
<dbReference type="Proteomes" id="UP001142055">
    <property type="component" value="Chromosome 1"/>
</dbReference>
<dbReference type="GO" id="GO:0061575">
    <property type="term" value="F:cyclin-dependent protein serine/threonine kinase activator activity"/>
    <property type="evidence" value="ECO:0007669"/>
    <property type="project" value="InterPro"/>
</dbReference>
<dbReference type="GO" id="GO:0007411">
    <property type="term" value="P:axon guidance"/>
    <property type="evidence" value="ECO:0007669"/>
    <property type="project" value="TreeGrafter"/>
</dbReference>
<dbReference type="OMA" id="NSIRPSC"/>
<keyword evidence="10" id="KW-1185">Reference proteome</keyword>
<keyword evidence="5" id="KW-0472">Membrane</keyword>
<dbReference type="PANTHER" id="PTHR23401:SF0">
    <property type="entry name" value="CYCLIN-DEPENDENT KINASE 5 ACTIVATOR"/>
    <property type="match status" value="1"/>
</dbReference>
<dbReference type="PANTHER" id="PTHR23401">
    <property type="entry name" value="CYCLIN DEPENDANT KINASE-5 ACTIVATOR"/>
    <property type="match status" value="1"/>
</dbReference>
<evidence type="ECO:0000256" key="1">
    <source>
        <dbReference type="ARBA" id="ARBA00004193"/>
    </source>
</evidence>
<dbReference type="SUPFAM" id="SSF47954">
    <property type="entry name" value="Cyclin-like"/>
    <property type="match status" value="1"/>
</dbReference>
<reference evidence="9" key="1">
    <citation type="submission" date="2022-12" db="EMBL/GenBank/DDBJ databases">
        <title>Genome assemblies of Blomia tropicalis.</title>
        <authorList>
            <person name="Cui Y."/>
        </authorList>
    </citation>
    <scope>NUCLEOTIDE SEQUENCE</scope>
    <source>
        <tissue evidence="9">Adult mites</tissue>
    </source>
</reference>
<dbReference type="GO" id="GO:0019901">
    <property type="term" value="F:protein kinase binding"/>
    <property type="evidence" value="ECO:0007669"/>
    <property type="project" value="TreeGrafter"/>
</dbReference>
<dbReference type="FunFam" id="1.10.472.10:FF:000025">
    <property type="entry name" value="Cyclin-dependent kinase 5 activator"/>
    <property type="match status" value="1"/>
</dbReference>
<accession>A0A9Q0MHN9</accession>
<evidence type="ECO:0000313" key="10">
    <source>
        <dbReference type="Proteomes" id="UP001142055"/>
    </source>
</evidence>
<keyword evidence="3" id="KW-1003">Cell membrane</keyword>
<dbReference type="GO" id="GO:0005886">
    <property type="term" value="C:plasma membrane"/>
    <property type="evidence" value="ECO:0007669"/>
    <property type="project" value="UniProtKB-SubCell"/>
</dbReference>
<comment type="caution">
    <text evidence="9">The sequence shown here is derived from an EMBL/GenBank/DDBJ whole genome shotgun (WGS) entry which is preliminary data.</text>
</comment>
<dbReference type="GO" id="GO:0030426">
    <property type="term" value="C:growth cone"/>
    <property type="evidence" value="ECO:0007669"/>
    <property type="project" value="TreeGrafter"/>
</dbReference>
<evidence type="ECO:0000256" key="8">
    <source>
        <dbReference type="SAM" id="MobiDB-lite"/>
    </source>
</evidence>
<feature type="region of interest" description="Disordered" evidence="8">
    <location>
        <begin position="128"/>
        <end position="164"/>
    </location>
</feature>
<dbReference type="Pfam" id="PF03261">
    <property type="entry name" value="CDK5_activator"/>
    <property type="match status" value="1"/>
</dbReference>
<dbReference type="EMBL" id="JAPWDV010000001">
    <property type="protein sequence ID" value="KAJ6225679.1"/>
    <property type="molecule type" value="Genomic_DNA"/>
</dbReference>
<dbReference type="Gene3D" id="1.10.472.10">
    <property type="entry name" value="Cyclin-like"/>
    <property type="match status" value="1"/>
</dbReference>
<dbReference type="GO" id="GO:0016533">
    <property type="term" value="C:protein kinase 5 complex"/>
    <property type="evidence" value="ECO:0007669"/>
    <property type="project" value="InterPro"/>
</dbReference>